<evidence type="ECO:0000256" key="1">
    <source>
        <dbReference type="SAM" id="MobiDB-lite"/>
    </source>
</evidence>
<evidence type="ECO:0000313" key="2">
    <source>
        <dbReference type="EMBL" id="PRY31698.1"/>
    </source>
</evidence>
<keyword evidence="3" id="KW-1185">Reference proteome</keyword>
<feature type="region of interest" description="Disordered" evidence="1">
    <location>
        <begin position="1"/>
        <end position="85"/>
    </location>
</feature>
<gene>
    <name evidence="2" type="ORF">CLV43_122104</name>
</gene>
<proteinExistence type="predicted"/>
<accession>A0A2T0SE47</accession>
<reference evidence="2 3" key="1">
    <citation type="submission" date="2018-03" db="EMBL/GenBank/DDBJ databases">
        <title>Genomic Encyclopedia of Archaeal and Bacterial Type Strains, Phase II (KMG-II): from individual species to whole genera.</title>
        <authorList>
            <person name="Goeker M."/>
        </authorList>
    </citation>
    <scope>NUCLEOTIDE SEQUENCE [LARGE SCALE GENOMIC DNA]</scope>
    <source>
        <strain evidence="2 3">DSM 44720</strain>
    </source>
</reference>
<evidence type="ECO:0000313" key="3">
    <source>
        <dbReference type="Proteomes" id="UP000239494"/>
    </source>
</evidence>
<sequence length="250" mass="27906">MVEANPWTPAAATTTMATATAPSSHRHHWTRSTDRHQHRPPHHRPPRQLPSQPLRPQRSRRNPDHQPHPPTSTSDNPGPTHRPDIVLIGDQIPISAQLPLDARDAIQITIVNEHQRPVFSRCLRSTGGIFHTSAPHSLPAATKSVSPEPAPDHPSRPSRSRSLSGTPQTPLPEAPACTDLSRRLHVGGSEWLRLPRTRRRTPLRPRVVRRSSTTPMARGPPLLYALSSTAWKWVSEGNLLRRAILVLHQR</sequence>
<comment type="caution">
    <text evidence="2">The sequence shown here is derived from an EMBL/GenBank/DDBJ whole genome shotgun (WGS) entry which is preliminary data.</text>
</comment>
<feature type="region of interest" description="Disordered" evidence="1">
    <location>
        <begin position="132"/>
        <end position="179"/>
    </location>
</feature>
<feature type="compositionally biased region" description="Basic residues" evidence="1">
    <location>
        <begin position="24"/>
        <end position="46"/>
    </location>
</feature>
<name>A0A2T0SE47_9PSEU</name>
<feature type="compositionally biased region" description="Low complexity" evidence="1">
    <location>
        <begin position="8"/>
        <end position="22"/>
    </location>
</feature>
<dbReference type="AlphaFoldDB" id="A0A2T0SE47"/>
<protein>
    <submittedName>
        <fullName evidence="2">Uncharacterized protein</fullName>
    </submittedName>
</protein>
<dbReference type="EMBL" id="PVTF01000022">
    <property type="protein sequence ID" value="PRY31698.1"/>
    <property type="molecule type" value="Genomic_DNA"/>
</dbReference>
<organism evidence="2 3">
    <name type="scientific">Umezawaea tangerina</name>
    <dbReference type="NCBI Taxonomy" id="84725"/>
    <lineage>
        <taxon>Bacteria</taxon>
        <taxon>Bacillati</taxon>
        <taxon>Actinomycetota</taxon>
        <taxon>Actinomycetes</taxon>
        <taxon>Pseudonocardiales</taxon>
        <taxon>Pseudonocardiaceae</taxon>
        <taxon>Umezawaea</taxon>
    </lineage>
</organism>
<dbReference type="Proteomes" id="UP000239494">
    <property type="component" value="Unassembled WGS sequence"/>
</dbReference>